<sequence length="237" mass="26688">MSEVGPKLYANKHKKAQLKQVHELKQVDAAARSYTMGTPPPQPPPPPKESFARLYKFLWPLLLTVNLAFGGPIPFQFTRERLIERIDYITCLQGHLQMFNRFHDIISGHHFEPSTFPFPQFIQLRASNSSLPDPKFPFRLHLSHEASTVLNPSVILLDLDPGSARQPRPRNRDPATLDSSPLSNLRQSDVTSILDLRRSRPRPRLGPATSTPARPRNPDPGSAPQPRPRLDPATLAL</sequence>
<dbReference type="PANTHER" id="PTHR34364:SF1">
    <property type="entry name" value="WAS_WASL-INTERACTING FAMILY PROTEIN"/>
    <property type="match status" value="1"/>
</dbReference>
<name>A0A6P8D8T6_PUNGR</name>
<organism evidence="2 4">
    <name type="scientific">Punica granatum</name>
    <name type="common">Pomegranate</name>
    <dbReference type="NCBI Taxonomy" id="22663"/>
    <lineage>
        <taxon>Eukaryota</taxon>
        <taxon>Viridiplantae</taxon>
        <taxon>Streptophyta</taxon>
        <taxon>Embryophyta</taxon>
        <taxon>Tracheophyta</taxon>
        <taxon>Spermatophyta</taxon>
        <taxon>Magnoliopsida</taxon>
        <taxon>eudicotyledons</taxon>
        <taxon>Gunneridae</taxon>
        <taxon>Pentapetalae</taxon>
        <taxon>rosids</taxon>
        <taxon>malvids</taxon>
        <taxon>Myrtales</taxon>
        <taxon>Lythraceae</taxon>
        <taxon>Punica</taxon>
    </lineage>
</organism>
<evidence type="ECO:0000313" key="2">
    <source>
        <dbReference type="Proteomes" id="UP000515151"/>
    </source>
</evidence>
<feature type="region of interest" description="Disordered" evidence="1">
    <location>
        <begin position="160"/>
        <end position="237"/>
    </location>
</feature>
<dbReference type="RefSeq" id="XP_031387683.1">
    <property type="nucleotide sequence ID" value="XM_031531823.1"/>
</dbReference>
<reference evidence="2" key="1">
    <citation type="journal article" date="2020" name="Plant Biotechnol. J.">
        <title>The pomegranate (Punica granatum L.) draft genome dissects genetic divergence between soft- and hard-seeded cultivars.</title>
        <authorList>
            <person name="Luo X."/>
            <person name="Li H."/>
            <person name="Wu Z."/>
            <person name="Yao W."/>
            <person name="Zhao P."/>
            <person name="Cao D."/>
            <person name="Yu H."/>
            <person name="Li K."/>
            <person name="Poudel K."/>
            <person name="Zhao D."/>
            <person name="Zhang F."/>
            <person name="Xia X."/>
            <person name="Chen L."/>
            <person name="Wang Q."/>
            <person name="Jing D."/>
            <person name="Cao S."/>
        </authorList>
    </citation>
    <scope>NUCLEOTIDE SEQUENCE [LARGE SCALE GENOMIC DNA]</scope>
</reference>
<keyword evidence="2" id="KW-1185">Reference proteome</keyword>
<dbReference type="PANTHER" id="PTHR34364">
    <property type="entry name" value="WAS/WASL-INTERACTING FAMILY PROTEIN"/>
    <property type="match status" value="1"/>
</dbReference>
<evidence type="ECO:0000313" key="4">
    <source>
        <dbReference type="RefSeq" id="XP_031387683.1"/>
    </source>
</evidence>
<reference evidence="3 4" key="2">
    <citation type="submission" date="2025-04" db="UniProtKB">
        <authorList>
            <consortium name="RefSeq"/>
        </authorList>
    </citation>
    <scope>IDENTIFICATION</scope>
    <source>
        <tissue evidence="3 4">Leaf</tissue>
    </source>
</reference>
<protein>
    <submittedName>
        <fullName evidence="3 4">Uncharacterized protein LOC116200873 isoform X1</fullName>
    </submittedName>
</protein>
<accession>A0A6P8D8T6</accession>
<proteinExistence type="predicted"/>
<dbReference type="AlphaFoldDB" id="A0A6P8D8T6"/>
<evidence type="ECO:0000256" key="1">
    <source>
        <dbReference type="SAM" id="MobiDB-lite"/>
    </source>
</evidence>
<feature type="compositionally biased region" description="Polar residues" evidence="1">
    <location>
        <begin position="177"/>
        <end position="191"/>
    </location>
</feature>
<dbReference type="Proteomes" id="UP000515151">
    <property type="component" value="Chromosome 3"/>
</dbReference>
<gene>
    <name evidence="3 4" type="primary">LOC116200873</name>
</gene>
<dbReference type="RefSeq" id="XP_031387681.1">
    <property type="nucleotide sequence ID" value="XM_031531821.1"/>
</dbReference>
<dbReference type="GeneID" id="116200873"/>
<evidence type="ECO:0000313" key="3">
    <source>
        <dbReference type="RefSeq" id="XP_031387681.1"/>
    </source>
</evidence>